<organism evidence="1 2">
    <name type="scientific">Popillia japonica</name>
    <name type="common">Japanese beetle</name>
    <dbReference type="NCBI Taxonomy" id="7064"/>
    <lineage>
        <taxon>Eukaryota</taxon>
        <taxon>Metazoa</taxon>
        <taxon>Ecdysozoa</taxon>
        <taxon>Arthropoda</taxon>
        <taxon>Hexapoda</taxon>
        <taxon>Insecta</taxon>
        <taxon>Pterygota</taxon>
        <taxon>Neoptera</taxon>
        <taxon>Endopterygota</taxon>
        <taxon>Coleoptera</taxon>
        <taxon>Polyphaga</taxon>
        <taxon>Scarabaeiformia</taxon>
        <taxon>Scarabaeidae</taxon>
        <taxon>Rutelinae</taxon>
        <taxon>Popillia</taxon>
    </lineage>
</organism>
<evidence type="ECO:0000313" key="2">
    <source>
        <dbReference type="Proteomes" id="UP001458880"/>
    </source>
</evidence>
<dbReference type="Proteomes" id="UP001458880">
    <property type="component" value="Unassembled WGS sequence"/>
</dbReference>
<protein>
    <submittedName>
        <fullName evidence="1">Uncharacterized protein</fullName>
    </submittedName>
</protein>
<accession>A0AAW1JG82</accession>
<comment type="caution">
    <text evidence="1">The sequence shown here is derived from an EMBL/GenBank/DDBJ whole genome shotgun (WGS) entry which is preliminary data.</text>
</comment>
<gene>
    <name evidence="1" type="ORF">QE152_g30055</name>
</gene>
<sequence>MLETIVVKDNANKVATNFTYSEILRNDKDAILIKSKNDGQKSQETQKDIRKKIDPSELPVGIKTIKTVGKGSVVINCSGNNSKEKFRENVERNYW</sequence>
<proteinExistence type="predicted"/>
<dbReference type="EMBL" id="JASPKY010000396">
    <property type="protein sequence ID" value="KAK9702252.1"/>
    <property type="molecule type" value="Genomic_DNA"/>
</dbReference>
<dbReference type="AlphaFoldDB" id="A0AAW1JG82"/>
<name>A0AAW1JG82_POPJA</name>
<evidence type="ECO:0000313" key="1">
    <source>
        <dbReference type="EMBL" id="KAK9702252.1"/>
    </source>
</evidence>
<keyword evidence="2" id="KW-1185">Reference proteome</keyword>
<reference evidence="1 2" key="1">
    <citation type="journal article" date="2024" name="BMC Genomics">
        <title>De novo assembly and annotation of Popillia japonica's genome with initial clues to its potential as an invasive pest.</title>
        <authorList>
            <person name="Cucini C."/>
            <person name="Boschi S."/>
            <person name="Funari R."/>
            <person name="Cardaioli E."/>
            <person name="Iannotti N."/>
            <person name="Marturano G."/>
            <person name="Paoli F."/>
            <person name="Bruttini M."/>
            <person name="Carapelli A."/>
            <person name="Frati F."/>
            <person name="Nardi F."/>
        </authorList>
    </citation>
    <scope>NUCLEOTIDE SEQUENCE [LARGE SCALE GENOMIC DNA]</scope>
    <source>
        <strain evidence="1">DMR45628</strain>
    </source>
</reference>